<evidence type="ECO:0000256" key="1">
    <source>
        <dbReference type="SAM" id="MobiDB-lite"/>
    </source>
</evidence>
<evidence type="ECO:0000313" key="2">
    <source>
        <dbReference type="EMBL" id="TNN31016.1"/>
    </source>
</evidence>
<proteinExistence type="predicted"/>
<protein>
    <submittedName>
        <fullName evidence="2">Uncharacterized protein</fullName>
    </submittedName>
</protein>
<comment type="caution">
    <text evidence="2">The sequence shown here is derived from an EMBL/GenBank/DDBJ whole genome shotgun (WGS) entry which is preliminary data.</text>
</comment>
<gene>
    <name evidence="2" type="ORF">EYF80_058833</name>
</gene>
<organism evidence="2 3">
    <name type="scientific">Liparis tanakae</name>
    <name type="common">Tanaka's snailfish</name>
    <dbReference type="NCBI Taxonomy" id="230148"/>
    <lineage>
        <taxon>Eukaryota</taxon>
        <taxon>Metazoa</taxon>
        <taxon>Chordata</taxon>
        <taxon>Craniata</taxon>
        <taxon>Vertebrata</taxon>
        <taxon>Euteleostomi</taxon>
        <taxon>Actinopterygii</taxon>
        <taxon>Neopterygii</taxon>
        <taxon>Teleostei</taxon>
        <taxon>Neoteleostei</taxon>
        <taxon>Acanthomorphata</taxon>
        <taxon>Eupercaria</taxon>
        <taxon>Perciformes</taxon>
        <taxon>Cottioidei</taxon>
        <taxon>Cottales</taxon>
        <taxon>Liparidae</taxon>
        <taxon>Liparis</taxon>
    </lineage>
</organism>
<feature type="compositionally biased region" description="Polar residues" evidence="1">
    <location>
        <begin position="22"/>
        <end position="31"/>
    </location>
</feature>
<feature type="region of interest" description="Disordered" evidence="1">
    <location>
        <begin position="1"/>
        <end position="31"/>
    </location>
</feature>
<evidence type="ECO:0000313" key="3">
    <source>
        <dbReference type="Proteomes" id="UP000314294"/>
    </source>
</evidence>
<sequence length="72" mass="8118">MRIATGPSGTLHHKEIPPSESRGPNQQTNQHAALQDEIYSVRGFPDIERRVMVETLQQGAHMQRALRTPEDT</sequence>
<keyword evidence="3" id="KW-1185">Reference proteome</keyword>
<reference evidence="2 3" key="1">
    <citation type="submission" date="2019-03" db="EMBL/GenBank/DDBJ databases">
        <title>First draft genome of Liparis tanakae, snailfish: a comprehensive survey of snailfish specific genes.</title>
        <authorList>
            <person name="Kim W."/>
            <person name="Song I."/>
            <person name="Jeong J.-H."/>
            <person name="Kim D."/>
            <person name="Kim S."/>
            <person name="Ryu S."/>
            <person name="Song J.Y."/>
            <person name="Lee S.K."/>
        </authorList>
    </citation>
    <scope>NUCLEOTIDE SEQUENCE [LARGE SCALE GENOMIC DNA]</scope>
    <source>
        <tissue evidence="2">Muscle</tissue>
    </source>
</reference>
<name>A0A4Z2EQ26_9TELE</name>
<accession>A0A4Z2EQ26</accession>
<dbReference type="Proteomes" id="UP000314294">
    <property type="component" value="Unassembled WGS sequence"/>
</dbReference>
<dbReference type="AlphaFoldDB" id="A0A4Z2EQ26"/>
<dbReference type="EMBL" id="SRLO01003899">
    <property type="protein sequence ID" value="TNN31016.1"/>
    <property type="molecule type" value="Genomic_DNA"/>
</dbReference>